<dbReference type="ESTHER" id="9euro-a0a0u5gag7">
    <property type="family name" value="Fungal_carboxylesterase_lipase"/>
</dbReference>
<dbReference type="STRING" id="454130.A0A0U5GAG7"/>
<dbReference type="PANTHER" id="PTHR43142">
    <property type="entry name" value="CARBOXYLIC ESTER HYDROLASE"/>
    <property type="match status" value="1"/>
</dbReference>
<dbReference type="EMBL" id="CDMC01000009">
    <property type="protein sequence ID" value="CEL07400.1"/>
    <property type="molecule type" value="Genomic_DNA"/>
</dbReference>
<evidence type="ECO:0000256" key="2">
    <source>
        <dbReference type="ARBA" id="ARBA00022801"/>
    </source>
</evidence>
<feature type="domain" description="Carboxylesterase type B" evidence="4">
    <location>
        <begin position="198"/>
        <end position="665"/>
    </location>
</feature>
<dbReference type="InterPro" id="IPR019826">
    <property type="entry name" value="Carboxylesterase_B_AS"/>
</dbReference>
<dbReference type="SUPFAM" id="SSF53474">
    <property type="entry name" value="alpha/beta-Hydrolases"/>
    <property type="match status" value="1"/>
</dbReference>
<keyword evidence="3" id="KW-0732">Signal</keyword>
<sequence length="724" mass="78930">MILIFVVAFFALNALGVKLSRDSVPESDPQVLLTQGSRNSLHGGYGRMVNEKSSLTLLYQNNLNASDDGNHVGAILLDPMGQHDIRDACEEIGESMISFSTFLEFKEDFLDLFSYFFYSKGLTGEDARGRFYVRNGVLTVNKADEHFEHSSFPSRDVQLPVLCIQTSAGGSTKGRDMARKLIRVKSTGNTYIGSRDQKSFRFLGIPYADPPVRFSYPKPYSGKSRTIYATEYGPRCAQVDGGSENCLHLNIQTPYIPRLNSTNDLRPVLFWIHGGDFTDGTGSDPMTDGGNLASREDIVVVSLNYRLSTLGFLAVPGTDIRGNYGIADQALALQWTIKNIAQFGGDPKQITIIGQSAGATSVKALLGSPTTLGKFQGAIAISDLGGRTPGSSETTYGTYMSIPDSYHSTGLNIFSEAGCSEGPIEQQVSCLKEVPASTLVNLPTVARHIVQDGKYINTPTLNLLERTQGRPNVPVIFGNTANEGASFATYPSTTLTTEVEGVAESLHITPAKAQRILDSGLFPSPNTGNLTLDAFTIAQRIATDLLTRCPTQAALIAGISTRVFKRAYYYQTQRTISGSRNSNSLGSPSQTPDFPLGDPDLPYFRLHGDDIPFIFGNIEYTRDALDLHAAQLISAYFAQFVRTGNPNPHKDFLAARGYRLTLDAVNAFDKWQSVKGVEGPIQLLDFPSEKGTFWDVEQCEFLGLPITHYLGHEPDSEVVEGSAE</sequence>
<dbReference type="GO" id="GO:0004104">
    <property type="term" value="F:cholinesterase activity"/>
    <property type="evidence" value="ECO:0007669"/>
    <property type="project" value="InterPro"/>
</dbReference>
<name>A0A0U5GAG7_ASPCI</name>
<dbReference type="Proteomes" id="UP000054771">
    <property type="component" value="Unassembled WGS sequence"/>
</dbReference>
<dbReference type="OrthoDB" id="408631at2759"/>
<dbReference type="InterPro" id="IPR002018">
    <property type="entry name" value="CarbesteraseB"/>
</dbReference>
<dbReference type="PRINTS" id="PR00878">
    <property type="entry name" value="CHOLNESTRASE"/>
</dbReference>
<organism evidence="5 6">
    <name type="scientific">Aspergillus calidoustus</name>
    <dbReference type="NCBI Taxonomy" id="454130"/>
    <lineage>
        <taxon>Eukaryota</taxon>
        <taxon>Fungi</taxon>
        <taxon>Dikarya</taxon>
        <taxon>Ascomycota</taxon>
        <taxon>Pezizomycotina</taxon>
        <taxon>Eurotiomycetes</taxon>
        <taxon>Eurotiomycetidae</taxon>
        <taxon>Eurotiales</taxon>
        <taxon>Aspergillaceae</taxon>
        <taxon>Aspergillus</taxon>
        <taxon>Aspergillus subgen. Nidulantes</taxon>
    </lineage>
</organism>
<keyword evidence="6" id="KW-1185">Reference proteome</keyword>
<dbReference type="Gene3D" id="3.40.50.1820">
    <property type="entry name" value="alpha/beta hydrolase"/>
    <property type="match status" value="1"/>
</dbReference>
<comment type="similarity">
    <text evidence="1">Belongs to the type-B carboxylesterase/lipase family.</text>
</comment>
<evidence type="ECO:0000256" key="3">
    <source>
        <dbReference type="SAM" id="SignalP"/>
    </source>
</evidence>
<dbReference type="AlphaFoldDB" id="A0A0U5GAG7"/>
<dbReference type="PANTHER" id="PTHR43142:SF3">
    <property type="entry name" value="PUTATIVE (AFU_ORTHOLOGUE AFUA_3G09070)-RELATED"/>
    <property type="match status" value="1"/>
</dbReference>
<keyword evidence="2" id="KW-0378">Hydrolase</keyword>
<evidence type="ECO:0000259" key="4">
    <source>
        <dbReference type="Pfam" id="PF00135"/>
    </source>
</evidence>
<feature type="chain" id="PRO_5007266502" description="Carboxylesterase type B domain-containing protein" evidence="3">
    <location>
        <begin position="17"/>
        <end position="724"/>
    </location>
</feature>
<feature type="signal peptide" evidence="3">
    <location>
        <begin position="1"/>
        <end position="16"/>
    </location>
</feature>
<dbReference type="InterPro" id="IPR029058">
    <property type="entry name" value="AB_hydrolase_fold"/>
</dbReference>
<accession>A0A0U5GAG7</accession>
<protein>
    <recommendedName>
        <fullName evidence="4">Carboxylesterase type B domain-containing protein</fullName>
    </recommendedName>
</protein>
<evidence type="ECO:0000313" key="6">
    <source>
        <dbReference type="Proteomes" id="UP000054771"/>
    </source>
</evidence>
<proteinExistence type="inferred from homology"/>
<evidence type="ECO:0000256" key="1">
    <source>
        <dbReference type="ARBA" id="ARBA00005964"/>
    </source>
</evidence>
<gene>
    <name evidence="5" type="ORF">ASPCAL10557</name>
</gene>
<dbReference type="InterPro" id="IPR000997">
    <property type="entry name" value="Cholinesterase"/>
</dbReference>
<dbReference type="Pfam" id="PF00135">
    <property type="entry name" value="COesterase"/>
    <property type="match status" value="1"/>
</dbReference>
<dbReference type="PROSITE" id="PS00122">
    <property type="entry name" value="CARBOXYLESTERASE_B_1"/>
    <property type="match status" value="1"/>
</dbReference>
<evidence type="ECO:0000313" key="5">
    <source>
        <dbReference type="EMBL" id="CEL07400.1"/>
    </source>
</evidence>
<reference evidence="6" key="1">
    <citation type="journal article" date="2016" name="Genome Announc.">
        <title>Draft genome sequences of fungus Aspergillus calidoustus.</title>
        <authorList>
            <person name="Horn F."/>
            <person name="Linde J."/>
            <person name="Mattern D.J."/>
            <person name="Walther G."/>
            <person name="Guthke R."/>
            <person name="Scherlach K."/>
            <person name="Martin K."/>
            <person name="Brakhage A.A."/>
            <person name="Petzke L."/>
            <person name="Valiante V."/>
        </authorList>
    </citation>
    <scope>NUCLEOTIDE SEQUENCE [LARGE SCALE GENOMIC DNA]</scope>
    <source>
        <strain evidence="6">SF006504</strain>
    </source>
</reference>
<dbReference type="OMA" id="WTIKNIA"/>